<evidence type="ECO:0000313" key="2">
    <source>
        <dbReference type="EMBL" id="EBA09872.1"/>
    </source>
</evidence>
<evidence type="ECO:0000259" key="1">
    <source>
        <dbReference type="Pfam" id="PF13403"/>
    </source>
</evidence>
<dbReference type="SUPFAM" id="SSF51294">
    <property type="entry name" value="Hedgehog/intein (Hint) domain"/>
    <property type="match status" value="1"/>
</dbReference>
<proteinExistence type="predicted"/>
<name>A3JZG9_SAGS3</name>
<sequence>MADTTILLNAYSIVGGPKLKVVHSGGNLDEGGMLLRDAEFVWEHDDIVLIDVTNANEDGGVGHGSEITRITVYDTSADYFAGTSKYVYEGHNGHTGEIRGNTSGVGDNYLRLNANVLTSDDPDAPDINQLFLVSGTDLSDAVNDGIPLFVDQYKDNDYNANDTIDGGSSEQADGIFHGGAGGNDIYVVLCFARGTLIETPGGPRFVETLKEGDLVVTQDDGPQPVIWAGSDRQAGVGPNAPVRIRAGALGNLRDLVVSQNHRMLFGGPRAELMFGQSEVLVAAKHLVDGRDIFIEECPVVHYYHLLFERHQIIFAEGCPAESLHLGSQALKTVGPEERDEIIARFPDLAQRPDAGALSRYELKRFEAEALRRSA</sequence>
<keyword evidence="3" id="KW-1185">Reference proteome</keyword>
<reference evidence="2 3" key="1">
    <citation type="submission" date="2006-06" db="EMBL/GenBank/DDBJ databases">
        <authorList>
            <person name="Moran M.A."/>
            <person name="Ferriera S."/>
            <person name="Johnson J."/>
            <person name="Kravitz S."/>
            <person name="Beeson K."/>
            <person name="Sutton G."/>
            <person name="Rogers Y.-H."/>
            <person name="Friedman R."/>
            <person name="Frazier M."/>
            <person name="Venter J.C."/>
        </authorList>
    </citation>
    <scope>NUCLEOTIDE SEQUENCE [LARGE SCALE GENOMIC DNA]</scope>
    <source>
        <strain evidence="2 3">E-37</strain>
    </source>
</reference>
<dbReference type="AlphaFoldDB" id="A3JZG9"/>
<dbReference type="Pfam" id="PF13403">
    <property type="entry name" value="Hint_2"/>
    <property type="match status" value="1"/>
</dbReference>
<gene>
    <name evidence="2" type="ORF">SSE37_08688</name>
</gene>
<dbReference type="Gene3D" id="2.170.16.10">
    <property type="entry name" value="Hedgehog/Intein (Hint) domain"/>
    <property type="match status" value="1"/>
</dbReference>
<dbReference type="InterPro" id="IPR036844">
    <property type="entry name" value="Hint_dom_sf"/>
</dbReference>
<protein>
    <recommendedName>
        <fullName evidence="1">Hedgehog/Intein (Hint) domain-containing protein</fullName>
    </recommendedName>
</protein>
<dbReference type="Proteomes" id="UP000005713">
    <property type="component" value="Unassembled WGS sequence"/>
</dbReference>
<dbReference type="InterPro" id="IPR028992">
    <property type="entry name" value="Hedgehog/Intein_dom"/>
</dbReference>
<dbReference type="EMBL" id="AAYA01000002">
    <property type="protein sequence ID" value="EBA09872.1"/>
    <property type="molecule type" value="Genomic_DNA"/>
</dbReference>
<dbReference type="OrthoDB" id="6305173at2"/>
<feature type="domain" description="Hedgehog/Intein (Hint)" evidence="1">
    <location>
        <begin position="190"/>
        <end position="326"/>
    </location>
</feature>
<accession>A3JZG9</accession>
<dbReference type="RefSeq" id="WP_005856156.1">
    <property type="nucleotide sequence ID" value="NZ_AAYA01000002.1"/>
</dbReference>
<organism evidence="2 3">
    <name type="scientific">Sagittula stellata (strain ATCC 700073 / DSM 11524 / E-37)</name>
    <dbReference type="NCBI Taxonomy" id="388399"/>
    <lineage>
        <taxon>Bacteria</taxon>
        <taxon>Pseudomonadati</taxon>
        <taxon>Pseudomonadota</taxon>
        <taxon>Alphaproteobacteria</taxon>
        <taxon>Rhodobacterales</taxon>
        <taxon>Roseobacteraceae</taxon>
        <taxon>Sagittula</taxon>
    </lineage>
</organism>
<dbReference type="eggNOG" id="COG2931">
    <property type="taxonomic scope" value="Bacteria"/>
</dbReference>
<comment type="caution">
    <text evidence="2">The sequence shown here is derived from an EMBL/GenBank/DDBJ whole genome shotgun (WGS) entry which is preliminary data.</text>
</comment>
<evidence type="ECO:0000313" key="3">
    <source>
        <dbReference type="Proteomes" id="UP000005713"/>
    </source>
</evidence>